<evidence type="ECO:0000313" key="4">
    <source>
        <dbReference type="EMBL" id="BAJ30704.1"/>
    </source>
</evidence>
<keyword evidence="4" id="KW-0012">Acyltransferase</keyword>
<feature type="transmembrane region" description="Helical" evidence="2">
    <location>
        <begin position="311"/>
        <end position="331"/>
    </location>
</feature>
<evidence type="ECO:0000313" key="5">
    <source>
        <dbReference type="Proteomes" id="UP000007076"/>
    </source>
</evidence>
<feature type="transmembrane region" description="Helical" evidence="2">
    <location>
        <begin position="195"/>
        <end position="214"/>
    </location>
</feature>
<protein>
    <submittedName>
        <fullName evidence="4">Putative acyltransferase</fullName>
        <ecNumber evidence="4">2.3.1.-</ecNumber>
    </submittedName>
</protein>
<dbReference type="KEGG" id="ksk:KSE_49260"/>
<feature type="transmembrane region" description="Helical" evidence="2">
    <location>
        <begin position="220"/>
        <end position="238"/>
    </location>
</feature>
<proteinExistence type="predicted"/>
<dbReference type="HOGENOM" id="CLU_005679_2_3_11"/>
<dbReference type="GO" id="GO:0016747">
    <property type="term" value="F:acyltransferase activity, transferring groups other than amino-acyl groups"/>
    <property type="evidence" value="ECO:0007669"/>
    <property type="project" value="InterPro"/>
</dbReference>
<evidence type="ECO:0000259" key="3">
    <source>
        <dbReference type="Pfam" id="PF01757"/>
    </source>
</evidence>
<feature type="transmembrane region" description="Helical" evidence="2">
    <location>
        <begin position="279"/>
        <end position="299"/>
    </location>
</feature>
<dbReference type="EMBL" id="AP010968">
    <property type="protein sequence ID" value="BAJ30704.1"/>
    <property type="molecule type" value="Genomic_DNA"/>
</dbReference>
<feature type="transmembrane region" description="Helical" evidence="2">
    <location>
        <begin position="337"/>
        <end position="359"/>
    </location>
</feature>
<keyword evidence="4" id="KW-0808">Transferase</keyword>
<reference evidence="4 5" key="1">
    <citation type="journal article" date="2010" name="DNA Res.">
        <title>Genome sequence of Kitasatospora setae NBRC 14216T: an evolutionary snapshot of the family Streptomycetaceae.</title>
        <authorList>
            <person name="Ichikawa N."/>
            <person name="Oguchi A."/>
            <person name="Ikeda H."/>
            <person name="Ishikawa J."/>
            <person name="Kitani S."/>
            <person name="Watanabe Y."/>
            <person name="Nakamura S."/>
            <person name="Katano Y."/>
            <person name="Kishi E."/>
            <person name="Sasagawa M."/>
            <person name="Ankai A."/>
            <person name="Fukui S."/>
            <person name="Hashimoto Y."/>
            <person name="Kamata S."/>
            <person name="Otoguro M."/>
            <person name="Tanikawa S."/>
            <person name="Nihira T."/>
            <person name="Horinouchi S."/>
            <person name="Ohnishi Y."/>
            <person name="Hayakawa M."/>
            <person name="Kuzuyama T."/>
            <person name="Arisawa A."/>
            <person name="Nomoto F."/>
            <person name="Miura H."/>
            <person name="Takahashi Y."/>
            <person name="Fujita N."/>
        </authorList>
    </citation>
    <scope>NUCLEOTIDE SEQUENCE [LARGE SCALE GENOMIC DNA]</scope>
    <source>
        <strain evidence="5">ATCC 33774 / DSM 43861 / JCM 3304 / KCC A-0304 / NBRC 14216 / KM-6054</strain>
    </source>
</reference>
<dbReference type="EC" id="2.3.1.-" evidence="4"/>
<dbReference type="PANTHER" id="PTHR23028:SF53">
    <property type="entry name" value="ACYL_TRANSF_3 DOMAIN-CONTAINING PROTEIN"/>
    <property type="match status" value="1"/>
</dbReference>
<feature type="transmembrane region" description="Helical" evidence="2">
    <location>
        <begin position="33"/>
        <end position="52"/>
    </location>
</feature>
<keyword evidence="2" id="KW-1133">Transmembrane helix</keyword>
<sequence length="381" mass="42832">MSSTSTTTPAAHPRLPSQADGAPGARGPRRPRLYVLDGLRLLAALAVVLYHYTGQDRELAVWGDKAAHFMPRLHALTMYGWAGVEFFFLISGFVVCMSCWGRSLGDFATSRITRLFPAYWFAVLATAAALFAVRPPWAARITAESYPNVIANLTMAQEGIGAVHVDGVYWTLWVELRFYFLFGLLLIGGLTYRKVVAFCAGWTILSVYLAHTDVPLLDTLFFPRYSSYFVAGVALFLVHRFGPTLINLGLVGVSWALSVWHLRTIVAEINWLPLSYDRTFALITVFYLVMLAVALGWFNRIQWKWLTTAGALTYPLYLIHEYPGFILIHHFRRSMGPYALVASVVAVMLVGAWLVHRLIERPLAPRLKRGIERGLVDLRKH</sequence>
<dbReference type="STRING" id="452652.KSE_49260"/>
<feature type="transmembrane region" description="Helical" evidence="2">
    <location>
        <begin position="168"/>
        <end position="188"/>
    </location>
</feature>
<gene>
    <name evidence="4" type="ordered locus">KSE_49260</name>
</gene>
<name>E4NGS4_KITSK</name>
<dbReference type="eggNOG" id="COG1835">
    <property type="taxonomic scope" value="Bacteria"/>
</dbReference>
<evidence type="ECO:0000256" key="2">
    <source>
        <dbReference type="SAM" id="Phobius"/>
    </source>
</evidence>
<dbReference type="AlphaFoldDB" id="E4NGS4"/>
<feature type="transmembrane region" description="Helical" evidence="2">
    <location>
        <begin position="78"/>
        <end position="100"/>
    </location>
</feature>
<dbReference type="Proteomes" id="UP000007076">
    <property type="component" value="Chromosome"/>
</dbReference>
<dbReference type="GO" id="GO:0009103">
    <property type="term" value="P:lipopolysaccharide biosynthetic process"/>
    <property type="evidence" value="ECO:0007669"/>
    <property type="project" value="TreeGrafter"/>
</dbReference>
<dbReference type="GO" id="GO:0016020">
    <property type="term" value="C:membrane"/>
    <property type="evidence" value="ECO:0007669"/>
    <property type="project" value="TreeGrafter"/>
</dbReference>
<feature type="domain" description="Acyltransferase 3" evidence="3">
    <location>
        <begin position="35"/>
        <end position="356"/>
    </location>
</feature>
<organism evidence="4 5">
    <name type="scientific">Kitasatospora setae (strain ATCC 33774 / DSM 43861 / JCM 3304 / KCC A-0304 / NBRC 14216 / KM-6054)</name>
    <name type="common">Streptomyces setae</name>
    <dbReference type="NCBI Taxonomy" id="452652"/>
    <lineage>
        <taxon>Bacteria</taxon>
        <taxon>Bacillati</taxon>
        <taxon>Actinomycetota</taxon>
        <taxon>Actinomycetes</taxon>
        <taxon>Kitasatosporales</taxon>
        <taxon>Streptomycetaceae</taxon>
        <taxon>Kitasatospora</taxon>
    </lineage>
</organism>
<dbReference type="InterPro" id="IPR002656">
    <property type="entry name" value="Acyl_transf_3_dom"/>
</dbReference>
<keyword evidence="2" id="KW-0472">Membrane</keyword>
<keyword evidence="2" id="KW-0812">Transmembrane</keyword>
<feature type="region of interest" description="Disordered" evidence="1">
    <location>
        <begin position="1"/>
        <end position="28"/>
    </location>
</feature>
<feature type="transmembrane region" description="Helical" evidence="2">
    <location>
        <begin position="245"/>
        <end position="267"/>
    </location>
</feature>
<dbReference type="Pfam" id="PF01757">
    <property type="entry name" value="Acyl_transf_3"/>
    <property type="match status" value="1"/>
</dbReference>
<dbReference type="PANTHER" id="PTHR23028">
    <property type="entry name" value="ACETYLTRANSFERASE"/>
    <property type="match status" value="1"/>
</dbReference>
<evidence type="ECO:0000256" key="1">
    <source>
        <dbReference type="SAM" id="MobiDB-lite"/>
    </source>
</evidence>
<dbReference type="InterPro" id="IPR050879">
    <property type="entry name" value="Acyltransferase_3"/>
</dbReference>
<accession>E4NGS4</accession>
<feature type="transmembrane region" description="Helical" evidence="2">
    <location>
        <begin position="112"/>
        <end position="133"/>
    </location>
</feature>
<dbReference type="PATRIC" id="fig|452652.3.peg.4918"/>
<dbReference type="RefSeq" id="WP_014138003.1">
    <property type="nucleotide sequence ID" value="NC_016109.1"/>
</dbReference>
<keyword evidence="5" id="KW-1185">Reference proteome</keyword>